<keyword evidence="2" id="KW-1185">Reference proteome</keyword>
<evidence type="ECO:0000313" key="1">
    <source>
        <dbReference type="EMBL" id="KAK8845769.1"/>
    </source>
</evidence>
<evidence type="ECO:0000313" key="2">
    <source>
        <dbReference type="Proteomes" id="UP001470230"/>
    </source>
</evidence>
<reference evidence="1 2" key="1">
    <citation type="submission" date="2024-04" db="EMBL/GenBank/DDBJ databases">
        <title>Tritrichomonas musculus Genome.</title>
        <authorList>
            <person name="Alves-Ferreira E."/>
            <person name="Grigg M."/>
            <person name="Lorenzi H."/>
            <person name="Galac M."/>
        </authorList>
    </citation>
    <scope>NUCLEOTIDE SEQUENCE [LARGE SCALE GENOMIC DNA]</scope>
    <source>
        <strain evidence="1 2">EAF2021</strain>
    </source>
</reference>
<gene>
    <name evidence="1" type="ORF">M9Y10_020687</name>
</gene>
<dbReference type="Gene3D" id="1.10.510.10">
    <property type="entry name" value="Transferase(Phosphotransferase) domain 1"/>
    <property type="match status" value="1"/>
</dbReference>
<name>A0ABR2HFH7_9EUKA</name>
<organism evidence="1 2">
    <name type="scientific">Tritrichomonas musculus</name>
    <dbReference type="NCBI Taxonomy" id="1915356"/>
    <lineage>
        <taxon>Eukaryota</taxon>
        <taxon>Metamonada</taxon>
        <taxon>Parabasalia</taxon>
        <taxon>Tritrichomonadida</taxon>
        <taxon>Tritrichomonadidae</taxon>
        <taxon>Tritrichomonas</taxon>
    </lineage>
</organism>
<dbReference type="SUPFAM" id="SSF56112">
    <property type="entry name" value="Protein kinase-like (PK-like)"/>
    <property type="match status" value="1"/>
</dbReference>
<dbReference type="Proteomes" id="UP001470230">
    <property type="component" value="Unassembled WGS sequence"/>
</dbReference>
<dbReference type="InterPro" id="IPR011009">
    <property type="entry name" value="Kinase-like_dom_sf"/>
</dbReference>
<sequence length="114" mass="13456">MVVNDDYRPQFDSPIKSSLKNLTERCWSKYPEERPTFENIFKKLANNIDDSIDDLYDQSNSEDENDDDNKYYLDDVKFDDIAVYIEDMEFIESQMAKVVVEDDKNRTDSGAEKM</sequence>
<dbReference type="EMBL" id="JAPFFF010000030">
    <property type="protein sequence ID" value="KAK8845769.1"/>
    <property type="molecule type" value="Genomic_DNA"/>
</dbReference>
<accession>A0ABR2HFH7</accession>
<proteinExistence type="predicted"/>
<protein>
    <recommendedName>
        <fullName evidence="3">Serine-threonine/tyrosine-protein kinase catalytic domain-containing protein</fullName>
    </recommendedName>
</protein>
<evidence type="ECO:0008006" key="3">
    <source>
        <dbReference type="Google" id="ProtNLM"/>
    </source>
</evidence>
<comment type="caution">
    <text evidence="1">The sequence shown here is derived from an EMBL/GenBank/DDBJ whole genome shotgun (WGS) entry which is preliminary data.</text>
</comment>